<dbReference type="EMBL" id="JBHTAI010000009">
    <property type="protein sequence ID" value="MFC7150021.1"/>
    <property type="molecule type" value="Genomic_DNA"/>
</dbReference>
<accession>A0ABW2F9W5</accession>
<organism evidence="1 2">
    <name type="scientific">Cohnella cellulosilytica</name>
    <dbReference type="NCBI Taxonomy" id="986710"/>
    <lineage>
        <taxon>Bacteria</taxon>
        <taxon>Bacillati</taxon>
        <taxon>Bacillota</taxon>
        <taxon>Bacilli</taxon>
        <taxon>Bacillales</taxon>
        <taxon>Paenibacillaceae</taxon>
        <taxon>Cohnella</taxon>
    </lineage>
</organism>
<protein>
    <submittedName>
        <fullName evidence="1">Uncharacterized protein</fullName>
    </submittedName>
</protein>
<reference evidence="2" key="1">
    <citation type="journal article" date="2019" name="Int. J. Syst. Evol. Microbiol.">
        <title>The Global Catalogue of Microorganisms (GCM) 10K type strain sequencing project: providing services to taxonomists for standard genome sequencing and annotation.</title>
        <authorList>
            <consortium name="The Broad Institute Genomics Platform"/>
            <consortium name="The Broad Institute Genome Sequencing Center for Infectious Disease"/>
            <person name="Wu L."/>
            <person name="Ma J."/>
        </authorList>
    </citation>
    <scope>NUCLEOTIDE SEQUENCE [LARGE SCALE GENOMIC DNA]</scope>
    <source>
        <strain evidence="2">KCTC 12907</strain>
    </source>
</reference>
<name>A0ABW2F9W5_9BACL</name>
<keyword evidence="2" id="KW-1185">Reference proteome</keyword>
<comment type="caution">
    <text evidence="1">The sequence shown here is derived from an EMBL/GenBank/DDBJ whole genome shotgun (WGS) entry which is preliminary data.</text>
</comment>
<dbReference type="RefSeq" id="WP_378046259.1">
    <property type="nucleotide sequence ID" value="NZ_JBHMDN010000010.1"/>
</dbReference>
<sequence>MLSFEEKLAIMQSFPELERRDVSLGRVNFHYDGSTTDKKNVGYHFHPNGNGYVYAAGLDGAETDGKGFVNVRDYDEQGLKELVARSIRLLGGAAASGTPAAEAAANAATEANEERWRDGEGNELSLQFEDDTWYLFSGLNLEMAFETREEAEEYLADEGFVPAKN</sequence>
<gene>
    <name evidence="1" type="ORF">ACFQMJ_15960</name>
</gene>
<evidence type="ECO:0000313" key="1">
    <source>
        <dbReference type="EMBL" id="MFC7150021.1"/>
    </source>
</evidence>
<evidence type="ECO:0000313" key="2">
    <source>
        <dbReference type="Proteomes" id="UP001596378"/>
    </source>
</evidence>
<proteinExistence type="predicted"/>
<dbReference type="Proteomes" id="UP001596378">
    <property type="component" value="Unassembled WGS sequence"/>
</dbReference>